<feature type="region of interest" description="Disordered" evidence="1">
    <location>
        <begin position="1"/>
        <end position="56"/>
    </location>
</feature>
<organism evidence="2 3">
    <name type="scientific">Streptomyces cyanogenus</name>
    <dbReference type="NCBI Taxonomy" id="80860"/>
    <lineage>
        <taxon>Bacteria</taxon>
        <taxon>Bacillati</taxon>
        <taxon>Actinomycetota</taxon>
        <taxon>Actinomycetes</taxon>
        <taxon>Kitasatosporales</taxon>
        <taxon>Streptomycetaceae</taxon>
        <taxon>Streptomyces</taxon>
    </lineage>
</organism>
<feature type="compositionally biased region" description="Basic residues" evidence="1">
    <location>
        <begin position="32"/>
        <end position="52"/>
    </location>
</feature>
<protein>
    <submittedName>
        <fullName evidence="2">Uncharacterized protein</fullName>
    </submittedName>
</protein>
<keyword evidence="3" id="KW-1185">Reference proteome</keyword>
<dbReference type="EMBL" id="CP071839">
    <property type="protein sequence ID" value="QTE02509.1"/>
    <property type="molecule type" value="Genomic_DNA"/>
</dbReference>
<proteinExistence type="predicted"/>
<feature type="region of interest" description="Disordered" evidence="1">
    <location>
        <begin position="107"/>
        <end position="132"/>
    </location>
</feature>
<evidence type="ECO:0000313" key="2">
    <source>
        <dbReference type="EMBL" id="QTE02509.1"/>
    </source>
</evidence>
<feature type="region of interest" description="Disordered" evidence="1">
    <location>
        <begin position="199"/>
        <end position="269"/>
    </location>
</feature>
<sequence>MAQPGATGKTPRTAGPASVPGAPATIPSRPRLPTRLRRPRPPTRLHRPRPPARLHWPGVSCPASPVSSVVPGFTGLVSRARLHRSRLSCPASPASCLVPGFTGLAPPARLPPGPTHRPTAGAGAGDPSRRVSPAGLRLRGVLPVVRGAATSAGLGRGMFCRWRVVGDRRLVCGAGGSAGGGCRRPVSVPGASRLLPAVRGLAGRPPSQGRPAGGPWWPRAGRSPRRCVQPPLPAVGRPGGPRVAWPWRSTARPSPASGPSSPGGPRPSR</sequence>
<evidence type="ECO:0000313" key="3">
    <source>
        <dbReference type="Proteomes" id="UP000663908"/>
    </source>
</evidence>
<name>A0ABX7U399_STRCY</name>
<reference evidence="2 3" key="1">
    <citation type="submission" date="2021-03" db="EMBL/GenBank/DDBJ databases">
        <title>Complete genome sequence of Streptomyces cyanogenus S136, producer of anticancer angucycline landomycin A.</title>
        <authorList>
            <person name="Hrab P."/>
            <person name="Ruckert C."/>
            <person name="Busche T."/>
            <person name="Ostash I."/>
            <person name="Kalinowski J."/>
            <person name="Fedorenko V."/>
            <person name="Yushchuk O."/>
            <person name="Ostash B."/>
        </authorList>
    </citation>
    <scope>NUCLEOTIDE SEQUENCE [LARGE SCALE GENOMIC DNA]</scope>
    <source>
        <strain evidence="2 3">S136</strain>
    </source>
</reference>
<dbReference type="Proteomes" id="UP000663908">
    <property type="component" value="Chromosome"/>
</dbReference>
<evidence type="ECO:0000256" key="1">
    <source>
        <dbReference type="SAM" id="MobiDB-lite"/>
    </source>
</evidence>
<gene>
    <name evidence="2" type="ORF">S1361_34580</name>
</gene>
<feature type="compositionally biased region" description="Low complexity" evidence="1">
    <location>
        <begin position="248"/>
        <end position="260"/>
    </location>
</feature>
<accession>A0ABX7U399</accession>